<evidence type="ECO:0000259" key="10">
    <source>
        <dbReference type="PROSITE" id="PS50888"/>
    </source>
</evidence>
<evidence type="ECO:0000256" key="7">
    <source>
        <dbReference type="SAM" id="MobiDB-lite"/>
    </source>
</evidence>
<keyword evidence="8" id="KW-1133">Transmembrane helix</keyword>
<accession>A0AAN9LS39</accession>
<dbReference type="PANTHER" id="PTHR47001">
    <property type="entry name" value="TRANSCRIPTION FACTOR BHLH121"/>
    <property type="match status" value="1"/>
</dbReference>
<dbReference type="PROSITE" id="PS50888">
    <property type="entry name" value="BHLH"/>
    <property type="match status" value="1"/>
</dbReference>
<keyword evidence="5" id="KW-0539">Nucleus</keyword>
<dbReference type="EMBL" id="JAYMYR010000009">
    <property type="protein sequence ID" value="KAK7341290.1"/>
    <property type="molecule type" value="Genomic_DNA"/>
</dbReference>
<organism evidence="11 12">
    <name type="scientific">Phaseolus coccineus</name>
    <name type="common">Scarlet runner bean</name>
    <name type="synonym">Phaseolus multiflorus</name>
    <dbReference type="NCBI Taxonomy" id="3886"/>
    <lineage>
        <taxon>Eukaryota</taxon>
        <taxon>Viridiplantae</taxon>
        <taxon>Streptophyta</taxon>
        <taxon>Embryophyta</taxon>
        <taxon>Tracheophyta</taxon>
        <taxon>Spermatophyta</taxon>
        <taxon>Magnoliopsida</taxon>
        <taxon>eudicotyledons</taxon>
        <taxon>Gunneridae</taxon>
        <taxon>Pentapetalae</taxon>
        <taxon>rosids</taxon>
        <taxon>fabids</taxon>
        <taxon>Fabales</taxon>
        <taxon>Fabaceae</taxon>
        <taxon>Papilionoideae</taxon>
        <taxon>50 kb inversion clade</taxon>
        <taxon>NPAAA clade</taxon>
        <taxon>indigoferoid/millettioid clade</taxon>
        <taxon>Phaseoleae</taxon>
        <taxon>Phaseolus</taxon>
    </lineage>
</organism>
<evidence type="ECO:0000256" key="9">
    <source>
        <dbReference type="SAM" id="SignalP"/>
    </source>
</evidence>
<proteinExistence type="predicted"/>
<keyword evidence="9" id="KW-0732">Signal</keyword>
<dbReference type="GO" id="GO:0003700">
    <property type="term" value="F:DNA-binding transcription factor activity"/>
    <property type="evidence" value="ECO:0007669"/>
    <property type="project" value="InterPro"/>
</dbReference>
<dbReference type="GO" id="GO:0006879">
    <property type="term" value="P:intracellular iron ion homeostasis"/>
    <property type="evidence" value="ECO:0007669"/>
    <property type="project" value="InterPro"/>
</dbReference>
<keyword evidence="3" id="KW-0238">DNA-binding</keyword>
<feature type="domain" description="BHLH" evidence="10">
    <location>
        <begin position="44"/>
        <end position="94"/>
    </location>
</feature>
<evidence type="ECO:0000256" key="3">
    <source>
        <dbReference type="ARBA" id="ARBA00023125"/>
    </source>
</evidence>
<evidence type="ECO:0000256" key="6">
    <source>
        <dbReference type="SAM" id="Coils"/>
    </source>
</evidence>
<dbReference type="SUPFAM" id="SSF47459">
    <property type="entry name" value="HLH, helix-loop-helix DNA-binding domain"/>
    <property type="match status" value="1"/>
</dbReference>
<name>A0AAN9LS39_PHACN</name>
<reference evidence="11 12" key="1">
    <citation type="submission" date="2024-01" db="EMBL/GenBank/DDBJ databases">
        <title>The genomes of 5 underutilized Papilionoideae crops provide insights into root nodulation and disease resistanc.</title>
        <authorList>
            <person name="Jiang F."/>
        </authorList>
    </citation>
    <scope>NUCLEOTIDE SEQUENCE [LARGE SCALE GENOMIC DNA]</scope>
    <source>
        <strain evidence="11">JINMINGXINNONG_FW02</strain>
        <tissue evidence="11">Leaves</tissue>
    </source>
</reference>
<keyword evidence="12" id="KW-1185">Reference proteome</keyword>
<keyword evidence="4" id="KW-0804">Transcription</keyword>
<evidence type="ECO:0000256" key="4">
    <source>
        <dbReference type="ARBA" id="ARBA00023163"/>
    </source>
</evidence>
<keyword evidence="8" id="KW-0812">Transmembrane</keyword>
<dbReference type="Pfam" id="PF23177">
    <property type="entry name" value="bHLH_IRO3"/>
    <property type="match status" value="1"/>
</dbReference>
<keyword evidence="8" id="KW-0472">Membrane</keyword>
<sequence>MFFFPLSNFFTYHFLIFLPRIGVTRSSFQPNYGAEVEPMDCTAARKTQKADREKLRRDRLNEQFVVLGNILDPDRPKNDKATIIGDTIQLLQDLTSQISKLKDEYTTLNEESCELPREKNDLREEKASLKSDIEKLNCQYQQQLRTVSPWTAMDHSVMVAPPSYPYPVPMPIPPAPITMQPYPFYANQHSAIIPNPCSSYVPYLVPNTLVEQQSIQHIAPPLHPGFQSHMSGKQESRNKSKESMVEKHEDSNDVTADQTPGSSSDQDLSSGQRKSSELPRKQSSCNEATSLGWCSSSSSVQESSSSSVVHEHKVRKKERRMGWFYAKKSAECKQECTLTEQTMDTASLSLNLHLFVIFGIVLSLLWLSHYTTYNAQQNHIALYVQLFLFLSPILLILFLLSYSTCGWLNFCFMSSRHRSLKRSAVSPWNLAATTATVTTLLLIFILF</sequence>
<feature type="coiled-coil region" evidence="6">
    <location>
        <begin position="43"/>
        <end position="146"/>
    </location>
</feature>
<evidence type="ECO:0000313" key="12">
    <source>
        <dbReference type="Proteomes" id="UP001374584"/>
    </source>
</evidence>
<keyword evidence="2" id="KW-0805">Transcription regulation</keyword>
<feature type="compositionally biased region" description="Low complexity" evidence="7">
    <location>
        <begin position="261"/>
        <end position="272"/>
    </location>
</feature>
<gene>
    <name evidence="11" type="ORF">VNO80_24216</name>
</gene>
<dbReference type="GO" id="GO:0003677">
    <property type="term" value="F:DNA binding"/>
    <property type="evidence" value="ECO:0007669"/>
    <property type="project" value="UniProtKB-KW"/>
</dbReference>
<dbReference type="Gene3D" id="4.10.280.10">
    <property type="entry name" value="Helix-loop-helix DNA-binding domain"/>
    <property type="match status" value="1"/>
</dbReference>
<dbReference type="InterPro" id="IPR036638">
    <property type="entry name" value="HLH_DNA-bd_sf"/>
</dbReference>
<dbReference type="AlphaFoldDB" id="A0AAN9LS39"/>
<evidence type="ECO:0000256" key="8">
    <source>
        <dbReference type="SAM" id="Phobius"/>
    </source>
</evidence>
<feature type="transmembrane region" description="Helical" evidence="8">
    <location>
        <begin position="428"/>
        <end position="446"/>
    </location>
</feature>
<dbReference type="InterPro" id="IPR011598">
    <property type="entry name" value="bHLH_dom"/>
</dbReference>
<comment type="subcellular location">
    <subcellularLocation>
        <location evidence="1">Nucleus</location>
    </subcellularLocation>
</comment>
<dbReference type="CDD" id="cd11446">
    <property type="entry name" value="bHLH_AtILR3_like"/>
    <property type="match status" value="1"/>
</dbReference>
<evidence type="ECO:0000313" key="11">
    <source>
        <dbReference type="EMBL" id="KAK7341290.1"/>
    </source>
</evidence>
<feature type="transmembrane region" description="Helical" evidence="8">
    <location>
        <begin position="350"/>
        <end position="368"/>
    </location>
</feature>
<protein>
    <recommendedName>
        <fullName evidence="10">BHLH domain-containing protein</fullName>
    </recommendedName>
</protein>
<feature type="compositionally biased region" description="Basic and acidic residues" evidence="7">
    <location>
        <begin position="232"/>
        <end position="251"/>
    </location>
</feature>
<dbReference type="GO" id="GO:0005634">
    <property type="term" value="C:nucleus"/>
    <property type="evidence" value="ECO:0007669"/>
    <property type="project" value="UniProtKB-SubCell"/>
</dbReference>
<dbReference type="SMART" id="SM00353">
    <property type="entry name" value="HLH"/>
    <property type="match status" value="1"/>
</dbReference>
<comment type="caution">
    <text evidence="11">The sequence shown here is derived from an EMBL/GenBank/DDBJ whole genome shotgun (WGS) entry which is preliminary data.</text>
</comment>
<dbReference type="GO" id="GO:0046983">
    <property type="term" value="F:protein dimerization activity"/>
    <property type="evidence" value="ECO:0007669"/>
    <property type="project" value="InterPro"/>
</dbReference>
<dbReference type="Proteomes" id="UP001374584">
    <property type="component" value="Unassembled WGS sequence"/>
</dbReference>
<evidence type="ECO:0000256" key="5">
    <source>
        <dbReference type="ARBA" id="ARBA00023242"/>
    </source>
</evidence>
<feature type="transmembrane region" description="Helical" evidence="8">
    <location>
        <begin position="380"/>
        <end position="408"/>
    </location>
</feature>
<keyword evidence="6" id="KW-0175">Coiled coil</keyword>
<dbReference type="InterPro" id="IPR044579">
    <property type="entry name" value="bHLH11/121"/>
</dbReference>
<evidence type="ECO:0000256" key="1">
    <source>
        <dbReference type="ARBA" id="ARBA00004123"/>
    </source>
</evidence>
<feature type="signal peptide" evidence="9">
    <location>
        <begin position="1"/>
        <end position="26"/>
    </location>
</feature>
<feature type="region of interest" description="Disordered" evidence="7">
    <location>
        <begin position="220"/>
        <end position="284"/>
    </location>
</feature>
<dbReference type="PANTHER" id="PTHR47001:SF3">
    <property type="entry name" value="TRANSCRIPTION FACTOR BHLH121"/>
    <property type="match status" value="1"/>
</dbReference>
<dbReference type="InterPro" id="IPR057075">
    <property type="entry name" value="bHLH_IRO3"/>
</dbReference>
<feature type="chain" id="PRO_5042864662" description="BHLH domain-containing protein" evidence="9">
    <location>
        <begin position="27"/>
        <end position="447"/>
    </location>
</feature>
<evidence type="ECO:0000256" key="2">
    <source>
        <dbReference type="ARBA" id="ARBA00023015"/>
    </source>
</evidence>